<dbReference type="SMART" id="SM00347">
    <property type="entry name" value="HTH_MARR"/>
    <property type="match status" value="1"/>
</dbReference>
<gene>
    <name evidence="6" type="ORF">GCM10010979_11870</name>
</gene>
<keyword evidence="3" id="KW-0804">Transcription</keyword>
<keyword evidence="1" id="KW-0805">Transcription regulation</keyword>
<dbReference type="PANTHER" id="PTHR33154">
    <property type="entry name" value="TRANSCRIPTIONAL REGULATOR, ARSR FAMILY"/>
    <property type="match status" value="1"/>
</dbReference>
<dbReference type="SMART" id="SM00418">
    <property type="entry name" value="HTH_ARSR"/>
    <property type="match status" value="1"/>
</dbReference>
<dbReference type="InterPro" id="IPR051081">
    <property type="entry name" value="HTH_MetalResp_TranReg"/>
</dbReference>
<evidence type="ECO:0000259" key="4">
    <source>
        <dbReference type="SMART" id="SM00347"/>
    </source>
</evidence>
<dbReference type="GO" id="GO:0003700">
    <property type="term" value="F:DNA-binding transcription factor activity"/>
    <property type="evidence" value="ECO:0007669"/>
    <property type="project" value="InterPro"/>
</dbReference>
<dbReference type="AlphaFoldDB" id="A0A916WHU5"/>
<keyword evidence="2" id="KW-0238">DNA-binding</keyword>
<dbReference type="Proteomes" id="UP000606922">
    <property type="component" value="Unassembled WGS sequence"/>
</dbReference>
<dbReference type="InterPro" id="IPR011991">
    <property type="entry name" value="ArsR-like_HTH"/>
</dbReference>
<feature type="domain" description="HTH arsR-type" evidence="5">
    <location>
        <begin position="24"/>
        <end position="106"/>
    </location>
</feature>
<dbReference type="InterPro" id="IPR001845">
    <property type="entry name" value="HTH_ArsR_DNA-bd_dom"/>
</dbReference>
<evidence type="ECO:0000259" key="5">
    <source>
        <dbReference type="SMART" id="SM00418"/>
    </source>
</evidence>
<accession>A0A916WHU5</accession>
<evidence type="ECO:0000313" key="7">
    <source>
        <dbReference type="Proteomes" id="UP000606922"/>
    </source>
</evidence>
<organism evidence="6 7">
    <name type="scientific">Conyzicola nivalis</name>
    <dbReference type="NCBI Taxonomy" id="1477021"/>
    <lineage>
        <taxon>Bacteria</taxon>
        <taxon>Bacillati</taxon>
        <taxon>Actinomycetota</taxon>
        <taxon>Actinomycetes</taxon>
        <taxon>Micrococcales</taxon>
        <taxon>Microbacteriaceae</taxon>
        <taxon>Conyzicola</taxon>
    </lineage>
</organism>
<feature type="domain" description="HTH marR-type" evidence="4">
    <location>
        <begin position="27"/>
        <end position="122"/>
    </location>
</feature>
<protein>
    <submittedName>
        <fullName evidence="6">Transcriptional regulator</fullName>
    </submittedName>
</protein>
<evidence type="ECO:0000256" key="1">
    <source>
        <dbReference type="ARBA" id="ARBA00023015"/>
    </source>
</evidence>
<dbReference type="InterPro" id="IPR036390">
    <property type="entry name" value="WH_DNA-bd_sf"/>
</dbReference>
<keyword evidence="7" id="KW-1185">Reference proteome</keyword>
<evidence type="ECO:0000256" key="2">
    <source>
        <dbReference type="ARBA" id="ARBA00023125"/>
    </source>
</evidence>
<dbReference type="Pfam" id="PF12840">
    <property type="entry name" value="HTH_20"/>
    <property type="match status" value="1"/>
</dbReference>
<comment type="caution">
    <text evidence="6">The sequence shown here is derived from an EMBL/GenBank/DDBJ whole genome shotgun (WGS) entry which is preliminary data.</text>
</comment>
<dbReference type="SUPFAM" id="SSF46785">
    <property type="entry name" value="Winged helix' DNA-binding domain"/>
    <property type="match status" value="1"/>
</dbReference>
<evidence type="ECO:0000256" key="3">
    <source>
        <dbReference type="ARBA" id="ARBA00023163"/>
    </source>
</evidence>
<proteinExistence type="predicted"/>
<reference evidence="6" key="1">
    <citation type="journal article" date="2014" name="Int. J. Syst. Evol. Microbiol.">
        <title>Complete genome sequence of Corynebacterium casei LMG S-19264T (=DSM 44701T), isolated from a smear-ripened cheese.</title>
        <authorList>
            <consortium name="US DOE Joint Genome Institute (JGI-PGF)"/>
            <person name="Walter F."/>
            <person name="Albersmeier A."/>
            <person name="Kalinowski J."/>
            <person name="Ruckert C."/>
        </authorList>
    </citation>
    <scope>NUCLEOTIDE SEQUENCE</scope>
    <source>
        <strain evidence="6">CGMCC 1.12813</strain>
    </source>
</reference>
<dbReference type="GO" id="GO:0003677">
    <property type="term" value="F:DNA binding"/>
    <property type="evidence" value="ECO:0007669"/>
    <property type="project" value="UniProtKB-KW"/>
</dbReference>
<reference evidence="6" key="2">
    <citation type="submission" date="2020-09" db="EMBL/GenBank/DDBJ databases">
        <authorList>
            <person name="Sun Q."/>
            <person name="Zhou Y."/>
        </authorList>
    </citation>
    <scope>NUCLEOTIDE SEQUENCE</scope>
    <source>
        <strain evidence="6">CGMCC 1.12813</strain>
    </source>
</reference>
<dbReference type="InterPro" id="IPR000835">
    <property type="entry name" value="HTH_MarR-typ"/>
</dbReference>
<sequence>MQQYLCTMTTPQRPTEGIRHVDMTGLKALAHPLRVRILDTLSTYGSFTASGLADRLGESSGSTSYHLRQLEKHGFVREDTSRGSGRERWWERSPDGLAIIETDFAPRSAERAASEMITREWQVNRDALLGDFLQNGSSQLEKRWFEASTVNTTNLRLNSDQLLQLVAEIETITERYAALYKKEGVPGTRPVQIQFNAFPVMDADEVPEAADNVGGTD</sequence>
<dbReference type="EMBL" id="BMGB01000001">
    <property type="protein sequence ID" value="GGA98981.1"/>
    <property type="molecule type" value="Genomic_DNA"/>
</dbReference>
<name>A0A916WHU5_9MICO</name>
<dbReference type="Gene3D" id="1.10.10.10">
    <property type="entry name" value="Winged helix-like DNA-binding domain superfamily/Winged helix DNA-binding domain"/>
    <property type="match status" value="1"/>
</dbReference>
<evidence type="ECO:0000313" key="6">
    <source>
        <dbReference type="EMBL" id="GGA98981.1"/>
    </source>
</evidence>
<dbReference type="CDD" id="cd00090">
    <property type="entry name" value="HTH_ARSR"/>
    <property type="match status" value="1"/>
</dbReference>
<dbReference type="PANTHER" id="PTHR33154:SF15">
    <property type="entry name" value="REGULATORY PROTEIN ARSR"/>
    <property type="match status" value="1"/>
</dbReference>
<dbReference type="InterPro" id="IPR036388">
    <property type="entry name" value="WH-like_DNA-bd_sf"/>
</dbReference>